<comment type="subcellular location">
    <subcellularLocation>
        <location evidence="1">Membrane</location>
        <topology evidence="1">Multi-pass membrane protein</topology>
    </subcellularLocation>
</comment>
<dbReference type="GO" id="GO:0005886">
    <property type="term" value="C:plasma membrane"/>
    <property type="evidence" value="ECO:0007669"/>
    <property type="project" value="TreeGrafter"/>
</dbReference>
<keyword evidence="2 8" id="KW-0812">Transmembrane</keyword>
<name>A0A7X9FU44_9DELT</name>
<evidence type="ECO:0000256" key="9">
    <source>
        <dbReference type="SAM" id="Phobius"/>
    </source>
</evidence>
<dbReference type="CDD" id="cd04590">
    <property type="entry name" value="CBS_pair_CorC_HlyC_assoc"/>
    <property type="match status" value="1"/>
</dbReference>
<protein>
    <submittedName>
        <fullName evidence="12">HlyC/CorC family transporter</fullName>
    </submittedName>
</protein>
<evidence type="ECO:0000256" key="3">
    <source>
        <dbReference type="ARBA" id="ARBA00022737"/>
    </source>
</evidence>
<dbReference type="Proteomes" id="UP000524246">
    <property type="component" value="Unassembled WGS sequence"/>
</dbReference>
<feature type="transmembrane region" description="Helical" evidence="9">
    <location>
        <begin position="88"/>
        <end position="108"/>
    </location>
</feature>
<dbReference type="PANTHER" id="PTHR22777">
    <property type="entry name" value="HEMOLYSIN-RELATED"/>
    <property type="match status" value="1"/>
</dbReference>
<dbReference type="InterPro" id="IPR002550">
    <property type="entry name" value="CNNM"/>
</dbReference>
<dbReference type="Pfam" id="PF01595">
    <property type="entry name" value="CNNM"/>
    <property type="match status" value="1"/>
</dbReference>
<dbReference type="Gene3D" id="3.10.580.10">
    <property type="entry name" value="CBS-domain"/>
    <property type="match status" value="1"/>
</dbReference>
<feature type="domain" description="CNNM transmembrane" evidence="11">
    <location>
        <begin position="1"/>
        <end position="180"/>
    </location>
</feature>
<accession>A0A7X9FU44</accession>
<evidence type="ECO:0000259" key="11">
    <source>
        <dbReference type="PROSITE" id="PS51846"/>
    </source>
</evidence>
<evidence type="ECO:0000313" key="13">
    <source>
        <dbReference type="Proteomes" id="UP000524246"/>
    </source>
</evidence>
<dbReference type="AlphaFoldDB" id="A0A7X9FU44"/>
<sequence>MFSLIVISIAAIIGSALVSTVEAALFSCPLIKARQMVEQRGTKSAKALLKIRENMSRPISAMVLLANLFAIIGSLIIGAVAANELDTVHLSIFSVAYTILFILFAEIIPKNFGERHAVSVALFGARPLILIAKILSPLIWIVERFVSPSNKNPIQSITTENEIKLLVQVGKEEGIIEQDEADMIHRIFKLNDVMAKDIMTPRVSITSLEGKAILAEVKDEVLRSQHSRIVLFGDSTDEVIGIALKDELLKALIENKGETKIIDLARPPHFVPSMVRADNLLSFFQEHRDHIAVVVDEFGGTAGVVTLEDVLEVLTGEIVDETDRVMDMQAAARRRRFRFSFLRGSRKK</sequence>
<evidence type="ECO:0000256" key="8">
    <source>
        <dbReference type="PROSITE-ProRule" id="PRU01193"/>
    </source>
</evidence>
<dbReference type="PANTHER" id="PTHR22777:SF4">
    <property type="entry name" value="UPF0053 PROTEIN SLL1254"/>
    <property type="match status" value="1"/>
</dbReference>
<dbReference type="PROSITE" id="PS51371">
    <property type="entry name" value="CBS"/>
    <property type="match status" value="1"/>
</dbReference>
<proteinExistence type="predicted"/>
<keyword evidence="4 8" id="KW-1133">Transmembrane helix</keyword>
<feature type="transmembrane region" description="Helical" evidence="9">
    <location>
        <begin position="6"/>
        <end position="31"/>
    </location>
</feature>
<keyword evidence="5 7" id="KW-0129">CBS domain</keyword>
<dbReference type="Pfam" id="PF00571">
    <property type="entry name" value="CBS"/>
    <property type="match status" value="1"/>
</dbReference>
<dbReference type="EMBL" id="JAAZON010000615">
    <property type="protein sequence ID" value="NMC64171.1"/>
    <property type="molecule type" value="Genomic_DNA"/>
</dbReference>
<evidence type="ECO:0000256" key="1">
    <source>
        <dbReference type="ARBA" id="ARBA00004141"/>
    </source>
</evidence>
<feature type="transmembrane region" description="Helical" evidence="9">
    <location>
        <begin position="59"/>
        <end position="82"/>
    </location>
</feature>
<evidence type="ECO:0000256" key="6">
    <source>
        <dbReference type="ARBA" id="ARBA00023136"/>
    </source>
</evidence>
<evidence type="ECO:0000256" key="5">
    <source>
        <dbReference type="ARBA" id="ARBA00023122"/>
    </source>
</evidence>
<gene>
    <name evidence="12" type="ORF">GYA55_13485</name>
</gene>
<feature type="transmembrane region" description="Helical" evidence="9">
    <location>
        <begin position="120"/>
        <end position="142"/>
    </location>
</feature>
<reference evidence="12 13" key="1">
    <citation type="journal article" date="2020" name="Biotechnol. Biofuels">
        <title>New insights from the biogas microbiome by comprehensive genome-resolved metagenomics of nearly 1600 species originating from multiple anaerobic digesters.</title>
        <authorList>
            <person name="Campanaro S."/>
            <person name="Treu L."/>
            <person name="Rodriguez-R L.M."/>
            <person name="Kovalovszki A."/>
            <person name="Ziels R.M."/>
            <person name="Maus I."/>
            <person name="Zhu X."/>
            <person name="Kougias P.G."/>
            <person name="Basile A."/>
            <person name="Luo G."/>
            <person name="Schluter A."/>
            <person name="Konstantinidis K.T."/>
            <person name="Angelidaki I."/>
        </authorList>
    </citation>
    <scope>NUCLEOTIDE SEQUENCE [LARGE SCALE GENOMIC DNA]</scope>
    <source>
        <strain evidence="12">AS27yjCOA_65</strain>
    </source>
</reference>
<keyword evidence="6 8" id="KW-0472">Membrane</keyword>
<dbReference type="PROSITE" id="PS51846">
    <property type="entry name" value="CNNM"/>
    <property type="match status" value="1"/>
</dbReference>
<evidence type="ECO:0000256" key="2">
    <source>
        <dbReference type="ARBA" id="ARBA00022692"/>
    </source>
</evidence>
<organism evidence="12 13">
    <name type="scientific">SAR324 cluster bacterium</name>
    <dbReference type="NCBI Taxonomy" id="2024889"/>
    <lineage>
        <taxon>Bacteria</taxon>
        <taxon>Deltaproteobacteria</taxon>
        <taxon>SAR324 cluster</taxon>
    </lineage>
</organism>
<dbReference type="InterPro" id="IPR046342">
    <property type="entry name" value="CBS_dom_sf"/>
</dbReference>
<evidence type="ECO:0000256" key="4">
    <source>
        <dbReference type="ARBA" id="ARBA00022989"/>
    </source>
</evidence>
<feature type="domain" description="CBS" evidence="10">
    <location>
        <begin position="264"/>
        <end position="321"/>
    </location>
</feature>
<dbReference type="SUPFAM" id="SSF54631">
    <property type="entry name" value="CBS-domain pair"/>
    <property type="match status" value="1"/>
</dbReference>
<evidence type="ECO:0000313" key="12">
    <source>
        <dbReference type="EMBL" id="NMC64171.1"/>
    </source>
</evidence>
<evidence type="ECO:0000256" key="7">
    <source>
        <dbReference type="PROSITE-ProRule" id="PRU00703"/>
    </source>
</evidence>
<keyword evidence="3" id="KW-0677">Repeat</keyword>
<dbReference type="InterPro" id="IPR000644">
    <property type="entry name" value="CBS_dom"/>
</dbReference>
<dbReference type="InterPro" id="IPR044751">
    <property type="entry name" value="Ion_transp-like_CBS"/>
</dbReference>
<evidence type="ECO:0000259" key="10">
    <source>
        <dbReference type="PROSITE" id="PS51371"/>
    </source>
</evidence>
<comment type="caution">
    <text evidence="12">The sequence shown here is derived from an EMBL/GenBank/DDBJ whole genome shotgun (WGS) entry which is preliminary data.</text>
</comment>
<dbReference type="FunFam" id="3.10.580.10:FF:000002">
    <property type="entry name" value="Magnesium/cobalt efflux protein CorC"/>
    <property type="match status" value="1"/>
</dbReference>